<proteinExistence type="predicted"/>
<evidence type="ECO:0000313" key="2">
    <source>
        <dbReference type="Proteomes" id="UP000549765"/>
    </source>
</evidence>
<evidence type="ECO:0000313" key="1">
    <source>
        <dbReference type="EMBL" id="NKZ24950.1"/>
    </source>
</evidence>
<sequence>MNSLNKAFPAWKFNKVADFGQMKSVYNPNNGSRVTKFVKDFSLHYMIKNRTLNQQYQTLGTTFENTITMIVAHSNKLTENQLVQINGLTYKIINLSVDDSSQFNRYDYLTLSATTKGV</sequence>
<keyword evidence="2" id="KW-1185">Reference proteome</keyword>
<comment type="caution">
    <text evidence="1">The sequence shown here is derived from an EMBL/GenBank/DDBJ whole genome shotgun (WGS) entry which is preliminary data.</text>
</comment>
<name>A0A7X6S3D3_9LACO</name>
<dbReference type="RefSeq" id="WP_168722745.1">
    <property type="nucleotide sequence ID" value="NZ_JAAXPN010000012.1"/>
</dbReference>
<dbReference type="AlphaFoldDB" id="A0A7X6S3D3"/>
<dbReference type="EMBL" id="JAAXPN010000012">
    <property type="protein sequence ID" value="NKZ24950.1"/>
    <property type="molecule type" value="Genomic_DNA"/>
</dbReference>
<dbReference type="Proteomes" id="UP000549765">
    <property type="component" value="Unassembled WGS sequence"/>
</dbReference>
<dbReference type="NCBIfam" id="TIGR01563">
    <property type="entry name" value="gp16_SPP1"/>
    <property type="match status" value="1"/>
</dbReference>
<dbReference type="Pfam" id="PF05521">
    <property type="entry name" value="Phage_HCP"/>
    <property type="match status" value="1"/>
</dbReference>
<accession>A0A7X6S3D3</accession>
<dbReference type="InterPro" id="IPR008767">
    <property type="entry name" value="Phage_SPP1_head-tail_adaptor"/>
</dbReference>
<protein>
    <submittedName>
        <fullName evidence="1">Phage head closure protein</fullName>
    </submittedName>
</protein>
<gene>
    <name evidence="1" type="ORF">HF964_09135</name>
</gene>
<reference evidence="1 2" key="1">
    <citation type="submission" date="2020-04" db="EMBL/GenBank/DDBJ databases">
        <title>MicrobeNet Type strains.</title>
        <authorList>
            <person name="Nicholson A.C."/>
        </authorList>
    </citation>
    <scope>NUCLEOTIDE SEQUENCE [LARGE SCALE GENOMIC DNA]</scope>
    <source>
        <strain evidence="1 2">CCUG 61472</strain>
    </source>
</reference>
<organism evidence="1 2">
    <name type="scientific">Periweissella fabalis</name>
    <dbReference type="NCBI Taxonomy" id="1070421"/>
    <lineage>
        <taxon>Bacteria</taxon>
        <taxon>Bacillati</taxon>
        <taxon>Bacillota</taxon>
        <taxon>Bacilli</taxon>
        <taxon>Lactobacillales</taxon>
        <taxon>Lactobacillaceae</taxon>
        <taxon>Periweissella</taxon>
    </lineage>
</organism>